<protein>
    <recommendedName>
        <fullName evidence="5">DUF3592 domain-containing protein</fullName>
    </recommendedName>
</protein>
<accession>A0A518ENS4</accession>
<gene>
    <name evidence="3" type="ORF">Poly30_12410</name>
</gene>
<sequence length="155" mass="16010" precursor="true">MLKLKSPADVAATAFALALGLLAFGQLKAAAAFTADAVVTSATVIDLRTDKRALLEGQADTFARVQFTPGGPESMKVEAELPTPIRTLGLTEETAVGQTVPIRYDPKNPTNARYGEDQGKTGAFVLLALAIGALFIPTILRRSTLARLAGGGGGG</sequence>
<reference evidence="3 4" key="1">
    <citation type="submission" date="2019-02" db="EMBL/GenBank/DDBJ databases">
        <title>Deep-cultivation of Planctomycetes and their phenomic and genomic characterization uncovers novel biology.</title>
        <authorList>
            <person name="Wiegand S."/>
            <person name="Jogler M."/>
            <person name="Boedeker C."/>
            <person name="Pinto D."/>
            <person name="Vollmers J."/>
            <person name="Rivas-Marin E."/>
            <person name="Kohn T."/>
            <person name="Peeters S.H."/>
            <person name="Heuer A."/>
            <person name="Rast P."/>
            <person name="Oberbeckmann S."/>
            <person name="Bunk B."/>
            <person name="Jeske O."/>
            <person name="Meyerdierks A."/>
            <person name="Storesund J.E."/>
            <person name="Kallscheuer N."/>
            <person name="Luecker S."/>
            <person name="Lage O.M."/>
            <person name="Pohl T."/>
            <person name="Merkel B.J."/>
            <person name="Hornburger P."/>
            <person name="Mueller R.-W."/>
            <person name="Bruemmer F."/>
            <person name="Labrenz M."/>
            <person name="Spormann A.M."/>
            <person name="Op den Camp H."/>
            <person name="Overmann J."/>
            <person name="Amann R."/>
            <person name="Jetten M.S.M."/>
            <person name="Mascher T."/>
            <person name="Medema M.H."/>
            <person name="Devos D.P."/>
            <person name="Kaster A.-K."/>
            <person name="Ovreas L."/>
            <person name="Rohde M."/>
            <person name="Galperin M.Y."/>
            <person name="Jogler C."/>
        </authorList>
    </citation>
    <scope>NUCLEOTIDE SEQUENCE [LARGE SCALE GENOMIC DNA]</scope>
    <source>
        <strain evidence="3 4">Poly30</strain>
    </source>
</reference>
<dbReference type="EMBL" id="CP036434">
    <property type="protein sequence ID" value="QDV05740.1"/>
    <property type="molecule type" value="Genomic_DNA"/>
</dbReference>
<keyword evidence="4" id="KW-1185">Reference proteome</keyword>
<evidence type="ECO:0000256" key="2">
    <source>
        <dbReference type="SAM" id="SignalP"/>
    </source>
</evidence>
<dbReference type="AlphaFoldDB" id="A0A518ENS4"/>
<keyword evidence="1" id="KW-0472">Membrane</keyword>
<evidence type="ECO:0008006" key="5">
    <source>
        <dbReference type="Google" id="ProtNLM"/>
    </source>
</evidence>
<organism evidence="3 4">
    <name type="scientific">Saltatorellus ferox</name>
    <dbReference type="NCBI Taxonomy" id="2528018"/>
    <lineage>
        <taxon>Bacteria</taxon>
        <taxon>Pseudomonadati</taxon>
        <taxon>Planctomycetota</taxon>
        <taxon>Planctomycetia</taxon>
        <taxon>Planctomycetia incertae sedis</taxon>
        <taxon>Saltatorellus</taxon>
    </lineage>
</organism>
<keyword evidence="1" id="KW-1133">Transmembrane helix</keyword>
<name>A0A518ENS4_9BACT</name>
<feature type="chain" id="PRO_5022158891" description="DUF3592 domain-containing protein" evidence="2">
    <location>
        <begin position="30"/>
        <end position="155"/>
    </location>
</feature>
<evidence type="ECO:0000313" key="4">
    <source>
        <dbReference type="Proteomes" id="UP000320390"/>
    </source>
</evidence>
<feature type="transmembrane region" description="Helical" evidence="1">
    <location>
        <begin position="121"/>
        <end position="140"/>
    </location>
</feature>
<evidence type="ECO:0000256" key="1">
    <source>
        <dbReference type="SAM" id="Phobius"/>
    </source>
</evidence>
<evidence type="ECO:0000313" key="3">
    <source>
        <dbReference type="EMBL" id="QDV05740.1"/>
    </source>
</evidence>
<keyword evidence="1" id="KW-0812">Transmembrane</keyword>
<feature type="signal peptide" evidence="2">
    <location>
        <begin position="1"/>
        <end position="29"/>
    </location>
</feature>
<keyword evidence="2" id="KW-0732">Signal</keyword>
<proteinExistence type="predicted"/>
<dbReference type="Proteomes" id="UP000320390">
    <property type="component" value="Chromosome"/>
</dbReference>
<dbReference type="RefSeq" id="WP_145195299.1">
    <property type="nucleotide sequence ID" value="NZ_CP036434.1"/>
</dbReference>